<dbReference type="EMBL" id="QHKM01000001">
    <property type="protein sequence ID" value="RAK69920.1"/>
    <property type="molecule type" value="Genomic_DNA"/>
</dbReference>
<comment type="caution">
    <text evidence="1">The sequence shown here is derived from an EMBL/GenBank/DDBJ whole genome shotgun (WGS) entry which is preliminary data.</text>
</comment>
<name>A0A328BRM7_9BACT</name>
<evidence type="ECO:0000313" key="1">
    <source>
        <dbReference type="EMBL" id="RAK69920.1"/>
    </source>
</evidence>
<dbReference type="RefSeq" id="WP_111476656.1">
    <property type="nucleotide sequence ID" value="NZ_QHKM01000001.1"/>
</dbReference>
<accession>A0A328BRM7</accession>
<dbReference type="Proteomes" id="UP000248553">
    <property type="component" value="Unassembled WGS sequence"/>
</dbReference>
<gene>
    <name evidence="1" type="ORF">DLM85_03440</name>
</gene>
<dbReference type="GO" id="GO:0006508">
    <property type="term" value="P:proteolysis"/>
    <property type="evidence" value="ECO:0007669"/>
    <property type="project" value="InterPro"/>
</dbReference>
<evidence type="ECO:0000313" key="2">
    <source>
        <dbReference type="Proteomes" id="UP000248553"/>
    </source>
</evidence>
<dbReference type="OrthoDB" id="7548156at2"/>
<proteinExistence type="predicted"/>
<dbReference type="GO" id="GO:0004190">
    <property type="term" value="F:aspartic-type endopeptidase activity"/>
    <property type="evidence" value="ECO:0007669"/>
    <property type="project" value="InterPro"/>
</dbReference>
<evidence type="ECO:0008006" key="3">
    <source>
        <dbReference type="Google" id="ProtNLM"/>
    </source>
</evidence>
<sequence length="324" mass="34628">MKTLATILLSVLLLLVLGGVGGYFYMQRKFAPPANQLTVGGLPAQAAFVWQADSSAQPVQARAHQLVPVRVPGCSRTCYLQFDTGAPYTLFYAHPLAALRAEYPAVGAALQPRADTVRNVQFRLGGAAVQVRRAPVLRYGAHQLPADTAAPFVIGTLGADVLEGRVLVVDYPRRRLSLFAALPDSLAGRADFVPLELKGRRVMLRAELPGQSGPLLFDSGSSAFALLTSQSRWQELAQPAAPVRTNAVNSWGKTLTTYTTPTVAALRLGSTKLPLGTVSYMTGMNLMQQLLTRVSGMAGMLGNEPFVGRTIILDAPGGRFGVVR</sequence>
<reference evidence="2" key="1">
    <citation type="submission" date="2018-05" db="EMBL/GenBank/DDBJ databases">
        <authorList>
            <person name="Nie L."/>
        </authorList>
    </citation>
    <scope>NUCLEOTIDE SEQUENCE [LARGE SCALE GENOMIC DNA]</scope>
    <source>
        <strain evidence="2">NL</strain>
    </source>
</reference>
<dbReference type="PROSITE" id="PS00141">
    <property type="entry name" value="ASP_PROTEASE"/>
    <property type="match status" value="1"/>
</dbReference>
<dbReference type="InterPro" id="IPR001969">
    <property type="entry name" value="Aspartic_peptidase_AS"/>
</dbReference>
<dbReference type="AlphaFoldDB" id="A0A328BRM7"/>
<organism evidence="1 2">
    <name type="scientific">Hymenobacter edaphi</name>
    <dbReference type="NCBI Taxonomy" id="2211146"/>
    <lineage>
        <taxon>Bacteria</taxon>
        <taxon>Pseudomonadati</taxon>
        <taxon>Bacteroidota</taxon>
        <taxon>Cytophagia</taxon>
        <taxon>Cytophagales</taxon>
        <taxon>Hymenobacteraceae</taxon>
        <taxon>Hymenobacter</taxon>
    </lineage>
</organism>
<protein>
    <recommendedName>
        <fullName evidence="3">Peptidase A2 domain-containing protein</fullName>
    </recommendedName>
</protein>
<keyword evidence="2" id="KW-1185">Reference proteome</keyword>